<dbReference type="CDD" id="cd03401">
    <property type="entry name" value="SPFH_prohibitin"/>
    <property type="match status" value="1"/>
</dbReference>
<keyword evidence="6" id="KW-0949">S-adenosyl-L-methionine</keyword>
<evidence type="ECO:0000256" key="16">
    <source>
        <dbReference type="ARBA" id="ARBA00051832"/>
    </source>
</evidence>
<evidence type="ECO:0000256" key="21">
    <source>
        <dbReference type="ARBA" id="ARBA00066892"/>
    </source>
</evidence>
<dbReference type="EC" id="2.1.1.82" evidence="21"/>
<evidence type="ECO:0000256" key="10">
    <source>
        <dbReference type="ARBA" id="ARBA00034481"/>
    </source>
</evidence>
<evidence type="ECO:0000256" key="11">
    <source>
        <dbReference type="ARBA" id="ARBA00050300"/>
    </source>
</evidence>
<gene>
    <name evidence="33" type="ORF">RDI58_023907</name>
</gene>
<comment type="catalytic activity">
    <reaction evidence="12">
        <text>3',4',5,7-tetrahydroxy-3-methoxyflavone + S-adenosyl-L-methionine = 3',4',5-trihydroxy-3,7-dimethoxyflavone + S-adenosyl-L-homocysteine + H(+)</text>
        <dbReference type="Rhea" id="RHEA:16181"/>
        <dbReference type="ChEBI" id="CHEBI:15378"/>
        <dbReference type="ChEBI" id="CHEBI:57856"/>
        <dbReference type="ChEBI" id="CHEBI:57928"/>
        <dbReference type="ChEBI" id="CHEBI:59789"/>
        <dbReference type="ChEBI" id="CHEBI:77710"/>
        <dbReference type="EC" id="2.1.1.82"/>
    </reaction>
    <physiologicalReaction direction="left-to-right" evidence="12">
        <dbReference type="Rhea" id="RHEA:16182"/>
    </physiologicalReaction>
</comment>
<dbReference type="InterPro" id="IPR000163">
    <property type="entry name" value="Prohibitin"/>
</dbReference>
<evidence type="ECO:0000256" key="29">
    <source>
        <dbReference type="ARBA" id="ARBA00081707"/>
    </source>
</evidence>
<dbReference type="Proteomes" id="UP001371456">
    <property type="component" value="Unassembled WGS sequence"/>
</dbReference>
<comment type="subunit">
    <text evidence="3">Component of a prohibitin multimeric complex in mitochondrial membranes.</text>
</comment>
<evidence type="ECO:0000256" key="17">
    <source>
        <dbReference type="ARBA" id="ARBA00052350"/>
    </source>
</evidence>
<dbReference type="Gene3D" id="3.30.479.30">
    <property type="entry name" value="Band 7 domain"/>
    <property type="match status" value="1"/>
</dbReference>
<dbReference type="Pfam" id="PF08100">
    <property type="entry name" value="Dimerisation"/>
    <property type="match status" value="1"/>
</dbReference>
<evidence type="ECO:0000256" key="8">
    <source>
        <dbReference type="ARBA" id="ARBA00022968"/>
    </source>
</evidence>
<evidence type="ECO:0000256" key="19">
    <source>
        <dbReference type="ARBA" id="ARBA00052954"/>
    </source>
</evidence>
<evidence type="ECO:0000256" key="15">
    <source>
        <dbReference type="ARBA" id="ARBA00051617"/>
    </source>
</evidence>
<dbReference type="InterPro" id="IPR036013">
    <property type="entry name" value="Band_7/SPFH_dom_sf"/>
</dbReference>
<keyword evidence="7" id="KW-0472">Membrane</keyword>
<evidence type="ECO:0000256" key="6">
    <source>
        <dbReference type="ARBA" id="ARBA00022691"/>
    </source>
</evidence>
<dbReference type="SUPFAM" id="SSF46785">
    <property type="entry name" value="Winged helix' DNA-binding domain"/>
    <property type="match status" value="1"/>
</dbReference>
<evidence type="ECO:0000256" key="27">
    <source>
        <dbReference type="ARBA" id="ARBA00079780"/>
    </source>
</evidence>
<comment type="catalytic activity">
    <reaction evidence="16">
        <text>quercetin + S-adenosyl-L-methionine = rhamnetin + S-adenosyl-L-homocysteine + H(+)</text>
        <dbReference type="Rhea" id="RHEA:73115"/>
        <dbReference type="ChEBI" id="CHEBI:15378"/>
        <dbReference type="ChEBI" id="CHEBI:57694"/>
        <dbReference type="ChEBI" id="CHEBI:57856"/>
        <dbReference type="ChEBI" id="CHEBI:59789"/>
        <dbReference type="ChEBI" id="CHEBI:192706"/>
    </reaction>
    <physiologicalReaction direction="left-to-right" evidence="16">
        <dbReference type="Rhea" id="RHEA:73116"/>
    </physiologicalReaction>
</comment>
<feature type="domain" description="Band 7" evidence="32">
    <location>
        <begin position="420"/>
        <end position="581"/>
    </location>
</feature>
<organism evidence="33 34">
    <name type="scientific">Solanum bulbocastanum</name>
    <name type="common">Wild potato</name>
    <dbReference type="NCBI Taxonomy" id="147425"/>
    <lineage>
        <taxon>Eukaryota</taxon>
        <taxon>Viridiplantae</taxon>
        <taxon>Streptophyta</taxon>
        <taxon>Embryophyta</taxon>
        <taxon>Tracheophyta</taxon>
        <taxon>Spermatophyta</taxon>
        <taxon>Magnoliopsida</taxon>
        <taxon>eudicotyledons</taxon>
        <taxon>Gunneridae</taxon>
        <taxon>Pentapetalae</taxon>
        <taxon>asterids</taxon>
        <taxon>lamiids</taxon>
        <taxon>Solanales</taxon>
        <taxon>Solanaceae</taxon>
        <taxon>Solanoideae</taxon>
        <taxon>Solaneae</taxon>
        <taxon>Solanum</taxon>
    </lineage>
</organism>
<evidence type="ECO:0000256" key="14">
    <source>
        <dbReference type="ARBA" id="ARBA00050947"/>
    </source>
</evidence>
<dbReference type="InterPro" id="IPR036390">
    <property type="entry name" value="WH_DNA-bd_sf"/>
</dbReference>
<comment type="catalytic activity">
    <reaction evidence="18">
        <text>kaempferol + S-adenosyl-L-methionine = kaempferide + S-adenosyl-L-homocysteine + H(+)</text>
        <dbReference type="Rhea" id="RHEA:15105"/>
        <dbReference type="ChEBI" id="CHEBI:15378"/>
        <dbReference type="ChEBI" id="CHEBI:57856"/>
        <dbReference type="ChEBI" id="CHEBI:58573"/>
        <dbReference type="ChEBI" id="CHEBI:58925"/>
        <dbReference type="ChEBI" id="CHEBI:59789"/>
        <dbReference type="EC" id="2.1.1.155"/>
    </reaction>
    <physiologicalReaction direction="left-to-right" evidence="18">
        <dbReference type="Rhea" id="RHEA:15106"/>
    </physiologicalReaction>
</comment>
<dbReference type="GO" id="GO:0009813">
    <property type="term" value="P:flavonoid biosynthetic process"/>
    <property type="evidence" value="ECO:0007669"/>
    <property type="project" value="UniProtKB-ARBA"/>
</dbReference>
<dbReference type="FunFam" id="3.40.50.150:FF:000057">
    <property type="entry name" value="O-methyltransferase ZRP4"/>
    <property type="match status" value="1"/>
</dbReference>
<evidence type="ECO:0000256" key="5">
    <source>
        <dbReference type="ARBA" id="ARBA00022679"/>
    </source>
</evidence>
<keyword evidence="7" id="KW-0496">Mitochondrion</keyword>
<dbReference type="GO" id="GO:0046983">
    <property type="term" value="F:protein dimerization activity"/>
    <property type="evidence" value="ECO:0007669"/>
    <property type="project" value="InterPro"/>
</dbReference>
<dbReference type="InterPro" id="IPR012967">
    <property type="entry name" value="COMT_dimerisation"/>
</dbReference>
<dbReference type="SUPFAM" id="SSF53335">
    <property type="entry name" value="S-adenosyl-L-methionine-dependent methyltransferases"/>
    <property type="match status" value="1"/>
</dbReference>
<proteinExistence type="inferred from homology"/>
<sequence>MVVPIVGEHETEILHAQTHIWNHLFSFINSMSLKSAIQLNIPDIIHKHGKPMTLDELANALSINKSKITHLRRLMRILIHSGFFLKSAMIPLEKGSSGLGSGEGEGYVLAPPARLLLKDEPLTVTPFLLAMLDPILVKPWHHVSEWFSSDEPTPFEVAHGRTFWDYAGHEPKLNHFFNDAMASDAKLVMSVVMKYSKDVFEGLNSIVDVGGGTGTVAKTIAKNFPNLQCTVFDLPHVVEGLEGSDNLSYVGGDFFVSIPPADALLLKWILHDWSDEESVKILKKCKEAIPSKEKGGKVIIIDMMVDNKIGDDESIETQIFFDMLMMVLVTGRERSERGWAKIFFEAGFSDYKVTPILGLSFFSIHFLPKTLNFSVSFHSGAGKMNLNNVKVPKMPGGGAASALIKFGVIAGLGVYGVANSLYNVEGGHRAIVFNRIGGVKNKVYPEGTHFMIPWFERPVIYDVRARPHLVESTSGSRDLQMVKIGLRVLTRPVADQLPTVYRSLGENYNERVLPSIIHETLKAVVAQYNASQLITQRENVSREIRKILTERAANFNIALDDVSITSLTFGKEFTAAIEAKQVAAQEAERAKFVVEKAEQDKRSAVIRAQGEAKSAQLIGQAIANNPAFITLRKIEAAREIAQTISHAANKVYLSADDLLLNLQDLNLDTTRK</sequence>
<evidence type="ECO:0000256" key="26">
    <source>
        <dbReference type="ARBA" id="ARBA00077867"/>
    </source>
</evidence>
<comment type="caution">
    <text evidence="33">The sequence shown here is derived from an EMBL/GenBank/DDBJ whole genome shotgun (WGS) entry which is preliminary data.</text>
</comment>
<dbReference type="PANTHER" id="PTHR23222:SF41">
    <property type="entry name" value="PROHIBITIN"/>
    <property type="match status" value="1"/>
</dbReference>
<dbReference type="GO" id="GO:0005743">
    <property type="term" value="C:mitochondrial inner membrane"/>
    <property type="evidence" value="ECO:0007669"/>
    <property type="project" value="UniProtKB-SubCell"/>
</dbReference>
<evidence type="ECO:0000256" key="28">
    <source>
        <dbReference type="ARBA" id="ARBA00081209"/>
    </source>
</evidence>
<evidence type="ECO:0000256" key="2">
    <source>
        <dbReference type="ARBA" id="ARBA00009658"/>
    </source>
</evidence>
<keyword evidence="7" id="KW-0999">Mitochondrion inner membrane</keyword>
<evidence type="ECO:0000256" key="24">
    <source>
        <dbReference type="ARBA" id="ARBA00076529"/>
    </source>
</evidence>
<dbReference type="Pfam" id="PF00891">
    <property type="entry name" value="Methyltransf_2"/>
    <property type="match status" value="1"/>
</dbReference>
<evidence type="ECO:0000256" key="1">
    <source>
        <dbReference type="ARBA" id="ARBA00004140"/>
    </source>
</evidence>
<evidence type="ECO:0000256" key="23">
    <source>
        <dbReference type="ARBA" id="ARBA00075037"/>
    </source>
</evidence>
<protein>
    <recommendedName>
        <fullName evidence="22">Myricetin 7/4'-O-methyltransferase 2</fullName>
        <ecNumber evidence="20">2.1.1.155</ecNumber>
        <ecNumber evidence="21">2.1.1.82</ecNumber>
    </recommendedName>
    <alternativeName>
        <fullName evidence="24">3',4',5'-trimethyl myricetin 7-O-methyltransferase</fullName>
    </alternativeName>
    <alternativeName>
        <fullName evidence="26">3',5'-dimethyl myricetin 7-O-methyltransferase</fullName>
    </alternativeName>
    <alternativeName>
        <fullName evidence="29">3'-methyl quercetin 4'-O-methyltransferase</fullName>
    </alternativeName>
    <alternativeName>
        <fullName evidence="28">3-methyl quercetin 7-O-methyltransferase</fullName>
    </alternativeName>
    <alternativeName>
        <fullName evidence="30">4'-methyl kaempferol 7-O-methyltransferase</fullName>
    </alternativeName>
    <alternativeName>
        <fullName evidence="31">7-methyl quercetin 4'-O-methyltransferase</fullName>
    </alternativeName>
    <alternativeName>
        <fullName evidence="27">Kaempferol 4'-O-methyltransferase</fullName>
    </alternativeName>
    <alternativeName>
        <fullName evidence="23">Myricetin 7-O-methyltransferase</fullName>
    </alternativeName>
    <alternativeName>
        <fullName evidence="25">Quercetin 7-O-methyltransferase</fullName>
    </alternativeName>
</protein>
<dbReference type="InterPro" id="IPR029063">
    <property type="entry name" value="SAM-dependent_MTases_sf"/>
</dbReference>
<comment type="similarity">
    <text evidence="2">Belongs to the prohibitin family.</text>
</comment>
<dbReference type="SMART" id="SM00244">
    <property type="entry name" value="PHB"/>
    <property type="match status" value="1"/>
</dbReference>
<evidence type="ECO:0000313" key="34">
    <source>
        <dbReference type="Proteomes" id="UP001371456"/>
    </source>
</evidence>
<evidence type="ECO:0000313" key="33">
    <source>
        <dbReference type="EMBL" id="KAK6777190.1"/>
    </source>
</evidence>
<dbReference type="SUPFAM" id="SSF117892">
    <property type="entry name" value="Band 7/SPFH domain"/>
    <property type="match status" value="1"/>
</dbReference>
<dbReference type="PRINTS" id="PR00679">
    <property type="entry name" value="PROHIBITIN"/>
</dbReference>
<evidence type="ECO:0000259" key="32">
    <source>
        <dbReference type="SMART" id="SM00244"/>
    </source>
</evidence>
<keyword evidence="4" id="KW-0489">Methyltransferase</keyword>
<comment type="catalytic activity">
    <reaction evidence="19">
        <text>myricetin + S-adenosyl-L-methionine = 7-O-methylmyricetin + S-adenosyl-L-homocysteine + H(+)</text>
        <dbReference type="Rhea" id="RHEA:74719"/>
        <dbReference type="ChEBI" id="CHEBI:15378"/>
        <dbReference type="ChEBI" id="CHEBI:57856"/>
        <dbReference type="ChEBI" id="CHEBI:58395"/>
        <dbReference type="ChEBI" id="CHEBI:59789"/>
        <dbReference type="ChEBI" id="CHEBI:194065"/>
    </reaction>
    <physiologicalReaction direction="left-to-right" evidence="19">
        <dbReference type="Rhea" id="RHEA:74720"/>
    </physiologicalReaction>
</comment>
<keyword evidence="8" id="KW-0735">Signal-anchor</keyword>
<reference evidence="33 34" key="1">
    <citation type="submission" date="2024-02" db="EMBL/GenBank/DDBJ databases">
        <title>de novo genome assembly of Solanum bulbocastanum strain 11H21.</title>
        <authorList>
            <person name="Hosaka A.J."/>
        </authorList>
    </citation>
    <scope>NUCLEOTIDE SEQUENCE [LARGE SCALE GENOMIC DNA]</scope>
    <source>
        <tissue evidence="33">Young leaves</tissue>
    </source>
</reference>
<comment type="catalytic activity">
    <reaction evidence="11">
        <text>syringetin + S-adenosyl-L-methionine = 7,3',5'-O-trimethylmyricetin + S-adenosyl-L-homocysteine + H(+)</text>
        <dbReference type="Rhea" id="RHEA:74735"/>
        <dbReference type="ChEBI" id="CHEBI:15378"/>
        <dbReference type="ChEBI" id="CHEBI:57856"/>
        <dbReference type="ChEBI" id="CHEBI:58412"/>
        <dbReference type="ChEBI" id="CHEBI:59789"/>
        <dbReference type="ChEBI" id="CHEBI:194069"/>
    </reaction>
    <physiologicalReaction direction="left-to-right" evidence="11">
        <dbReference type="Rhea" id="RHEA:74736"/>
    </physiologicalReaction>
</comment>
<evidence type="ECO:0000256" key="9">
    <source>
        <dbReference type="ARBA" id="ARBA00034479"/>
    </source>
</evidence>
<evidence type="ECO:0000256" key="13">
    <source>
        <dbReference type="ARBA" id="ARBA00050865"/>
    </source>
</evidence>
<evidence type="ECO:0000256" key="31">
    <source>
        <dbReference type="ARBA" id="ARBA00082343"/>
    </source>
</evidence>
<dbReference type="Gene3D" id="3.40.50.150">
    <property type="entry name" value="Vaccinia Virus protein VP39"/>
    <property type="match status" value="1"/>
</dbReference>
<evidence type="ECO:0000256" key="7">
    <source>
        <dbReference type="ARBA" id="ARBA00022792"/>
    </source>
</evidence>
<dbReference type="FunFam" id="1.10.10.10:FF:000213">
    <property type="entry name" value="Coniferyl alcohol 9-O-methyltransferase"/>
    <property type="match status" value="1"/>
</dbReference>
<name>A0AAN8Y2G0_SOLBU</name>
<dbReference type="InterPro" id="IPR036388">
    <property type="entry name" value="WH-like_DNA-bd_sf"/>
</dbReference>
<dbReference type="GO" id="GO:0030757">
    <property type="term" value="F:3-methylquercitin 7-O-methyltransferase activity"/>
    <property type="evidence" value="ECO:0007669"/>
    <property type="project" value="UniProtKB-EC"/>
</dbReference>
<dbReference type="EMBL" id="JBANQN010000010">
    <property type="protein sequence ID" value="KAK6777190.1"/>
    <property type="molecule type" value="Genomic_DNA"/>
</dbReference>
<dbReference type="GO" id="GO:0033803">
    <property type="term" value="F:kaempferol 4'-O-methyltransferase activity"/>
    <property type="evidence" value="ECO:0007669"/>
    <property type="project" value="UniProtKB-EC"/>
</dbReference>
<dbReference type="PANTHER" id="PTHR23222">
    <property type="entry name" value="PROHIBITIN"/>
    <property type="match status" value="1"/>
</dbReference>
<dbReference type="GO" id="GO:0032259">
    <property type="term" value="P:methylation"/>
    <property type="evidence" value="ECO:0007669"/>
    <property type="project" value="UniProtKB-KW"/>
</dbReference>
<evidence type="ECO:0000256" key="25">
    <source>
        <dbReference type="ARBA" id="ARBA00077083"/>
    </source>
</evidence>
<keyword evidence="8" id="KW-0812">Transmembrane</keyword>
<evidence type="ECO:0000256" key="30">
    <source>
        <dbReference type="ARBA" id="ARBA00081857"/>
    </source>
</evidence>
<evidence type="ECO:0000256" key="18">
    <source>
        <dbReference type="ARBA" id="ARBA00052645"/>
    </source>
</evidence>
<dbReference type="AlphaFoldDB" id="A0AAN8Y2G0"/>
<comment type="pathway">
    <text evidence="9">Flavonoid metabolism.</text>
</comment>
<dbReference type="FunFam" id="3.30.479.30:FF:000001">
    <property type="entry name" value="Prohibitin 2"/>
    <property type="match status" value="1"/>
</dbReference>
<evidence type="ECO:0000256" key="3">
    <source>
        <dbReference type="ARBA" id="ARBA00011786"/>
    </source>
</evidence>
<comment type="catalytic activity">
    <reaction evidence="17">
        <text>rhamnetin + S-adenosyl-L-methionine = 7,4'-O-dimethylquercetin + S-adenosyl-L-homocysteine + H(+)</text>
        <dbReference type="Rhea" id="RHEA:74731"/>
        <dbReference type="ChEBI" id="CHEBI:15378"/>
        <dbReference type="ChEBI" id="CHEBI:57856"/>
        <dbReference type="ChEBI" id="CHEBI:59789"/>
        <dbReference type="ChEBI" id="CHEBI:192706"/>
        <dbReference type="ChEBI" id="CHEBI:194068"/>
    </reaction>
    <physiologicalReaction direction="left-to-right" evidence="17">
        <dbReference type="Rhea" id="RHEA:74732"/>
    </physiologicalReaction>
</comment>
<evidence type="ECO:0000256" key="20">
    <source>
        <dbReference type="ARBA" id="ARBA00066353"/>
    </source>
</evidence>
<dbReference type="PROSITE" id="PS51683">
    <property type="entry name" value="SAM_OMT_II"/>
    <property type="match status" value="1"/>
</dbReference>
<evidence type="ECO:0000256" key="12">
    <source>
        <dbReference type="ARBA" id="ARBA00050798"/>
    </source>
</evidence>
<comment type="subcellular location">
    <subcellularLocation>
        <location evidence="1">Mitochondrion inner membrane</location>
        <topology evidence="1">Single-pass type II membrane protein</topology>
    </subcellularLocation>
</comment>
<comment type="catalytic activity">
    <reaction evidence="14">
        <text>kaempferide + S-adenosyl-L-methionine = 7,4'-O-dimethylkaempferol + S-adenosyl-L-homocysteine + H(+)</text>
        <dbReference type="Rhea" id="RHEA:74775"/>
        <dbReference type="ChEBI" id="CHEBI:15378"/>
        <dbReference type="ChEBI" id="CHEBI:57856"/>
        <dbReference type="ChEBI" id="CHEBI:58925"/>
        <dbReference type="ChEBI" id="CHEBI:59789"/>
        <dbReference type="ChEBI" id="CHEBI:194067"/>
    </reaction>
    <physiologicalReaction direction="left-to-right" evidence="14">
        <dbReference type="Rhea" id="RHEA:74776"/>
    </physiologicalReaction>
</comment>
<keyword evidence="5" id="KW-0808">Transferase</keyword>
<dbReference type="Pfam" id="PF01145">
    <property type="entry name" value="Band_7"/>
    <property type="match status" value="1"/>
</dbReference>
<accession>A0AAN8Y2G0</accession>
<comment type="similarity">
    <text evidence="10">Belongs to the class I-like SAM-binding methyltransferase superfamily. Cation-independent O-methyltransferase family. COMT subfamily.</text>
</comment>
<dbReference type="InterPro" id="IPR001107">
    <property type="entry name" value="Band_7"/>
</dbReference>
<dbReference type="InterPro" id="IPR001077">
    <property type="entry name" value="COMT_C"/>
</dbReference>
<dbReference type="Gene3D" id="1.10.10.10">
    <property type="entry name" value="Winged helix-like DNA-binding domain superfamily/Winged helix DNA-binding domain"/>
    <property type="match status" value="1"/>
</dbReference>
<evidence type="ECO:0000256" key="4">
    <source>
        <dbReference type="ARBA" id="ARBA00022603"/>
    </source>
</evidence>
<dbReference type="GO" id="GO:0007005">
    <property type="term" value="P:mitochondrion organization"/>
    <property type="evidence" value="ECO:0007669"/>
    <property type="project" value="TreeGrafter"/>
</dbReference>
<comment type="catalytic activity">
    <reaction evidence="15">
        <text>3',4',5'-O-trimethylmyricetin + S-adenosyl-L-methionine = 7,3',4',5'-O-tetramethylmyricetin + S-adenosyl-L-homocysteine</text>
        <dbReference type="Rhea" id="RHEA:74739"/>
        <dbReference type="ChEBI" id="CHEBI:57856"/>
        <dbReference type="ChEBI" id="CHEBI:59789"/>
        <dbReference type="ChEBI" id="CHEBI:194070"/>
        <dbReference type="ChEBI" id="CHEBI:194071"/>
    </reaction>
    <physiologicalReaction direction="left-to-right" evidence="15">
        <dbReference type="Rhea" id="RHEA:74740"/>
    </physiologicalReaction>
</comment>
<keyword evidence="34" id="KW-1185">Reference proteome</keyword>
<comment type="catalytic activity">
    <reaction evidence="13">
        <text>isorhamnetin + S-adenosyl-L-methionine = 3',4'-O-dimethylquercetin + S-adenosyl-L-homocysteine + 2 H(+)</text>
        <dbReference type="Rhea" id="RHEA:74723"/>
        <dbReference type="ChEBI" id="CHEBI:15378"/>
        <dbReference type="ChEBI" id="CHEBI:57856"/>
        <dbReference type="ChEBI" id="CHEBI:59789"/>
        <dbReference type="ChEBI" id="CHEBI:144055"/>
        <dbReference type="ChEBI" id="CHEBI:194064"/>
    </reaction>
    <physiologicalReaction direction="left-to-right" evidence="13">
        <dbReference type="Rhea" id="RHEA:74724"/>
    </physiologicalReaction>
</comment>
<dbReference type="InterPro" id="IPR016461">
    <property type="entry name" value="COMT-like"/>
</dbReference>
<evidence type="ECO:0000256" key="22">
    <source>
        <dbReference type="ARBA" id="ARBA00071832"/>
    </source>
</evidence>
<dbReference type="EC" id="2.1.1.155" evidence="20"/>